<feature type="domain" description="Hint" evidence="2">
    <location>
        <begin position="2058"/>
        <end position="2159"/>
    </location>
</feature>
<dbReference type="PANTHER" id="PTHR32305:SF17">
    <property type="entry name" value="TRNA NUCLEASE WAPA"/>
    <property type="match status" value="1"/>
</dbReference>
<dbReference type="KEGG" id="aser:Asera_64080"/>
<dbReference type="Proteomes" id="UP000680750">
    <property type="component" value="Chromosome"/>
</dbReference>
<dbReference type="InterPro" id="IPR031325">
    <property type="entry name" value="RHS_repeat"/>
</dbReference>
<dbReference type="Pfam" id="PF05593">
    <property type="entry name" value="RHS_repeat"/>
    <property type="match status" value="1"/>
</dbReference>
<dbReference type="InterPro" id="IPR022385">
    <property type="entry name" value="Rhs_assc_core"/>
</dbReference>
<dbReference type="PANTHER" id="PTHR32305">
    <property type="match status" value="1"/>
</dbReference>
<gene>
    <name evidence="3" type="ORF">Asera_64080</name>
</gene>
<name>A0A810L9Q8_9ACTN</name>
<dbReference type="NCBIfam" id="TIGR01643">
    <property type="entry name" value="YD_repeat_2x"/>
    <property type="match status" value="2"/>
</dbReference>
<dbReference type="SMART" id="SM00306">
    <property type="entry name" value="HintN"/>
    <property type="match status" value="1"/>
</dbReference>
<dbReference type="CDD" id="cd00081">
    <property type="entry name" value="Hint"/>
    <property type="match status" value="1"/>
</dbReference>
<dbReference type="Gene3D" id="2.170.16.10">
    <property type="entry name" value="Hedgehog/Intein (Hint) domain"/>
    <property type="match status" value="1"/>
</dbReference>
<evidence type="ECO:0000313" key="3">
    <source>
        <dbReference type="EMBL" id="BCJ32300.1"/>
    </source>
</evidence>
<dbReference type="InterPro" id="IPR036844">
    <property type="entry name" value="Hint_dom_sf"/>
</dbReference>
<dbReference type="Pfam" id="PF07591">
    <property type="entry name" value="PT-HINT"/>
    <property type="match status" value="1"/>
</dbReference>
<feature type="compositionally biased region" description="Gly residues" evidence="1">
    <location>
        <begin position="2007"/>
        <end position="2021"/>
    </location>
</feature>
<evidence type="ECO:0000313" key="4">
    <source>
        <dbReference type="Proteomes" id="UP000680750"/>
    </source>
</evidence>
<reference evidence="3" key="1">
    <citation type="submission" date="2020-08" db="EMBL/GenBank/DDBJ databases">
        <title>Whole genome shotgun sequence of Actinocatenispora sera NBRC 101916.</title>
        <authorList>
            <person name="Komaki H."/>
            <person name="Tamura T."/>
        </authorList>
    </citation>
    <scope>NUCLEOTIDE SEQUENCE</scope>
    <source>
        <strain evidence="3">NBRC 101916</strain>
    </source>
</reference>
<dbReference type="EMBL" id="AP023354">
    <property type="protein sequence ID" value="BCJ32300.1"/>
    <property type="molecule type" value="Genomic_DNA"/>
</dbReference>
<dbReference type="NCBIfam" id="TIGR03696">
    <property type="entry name" value="Rhs_assc_core"/>
    <property type="match status" value="1"/>
</dbReference>
<dbReference type="InterPro" id="IPR006530">
    <property type="entry name" value="YD"/>
</dbReference>
<proteinExistence type="predicted"/>
<evidence type="ECO:0000256" key="1">
    <source>
        <dbReference type="SAM" id="MobiDB-lite"/>
    </source>
</evidence>
<dbReference type="Gene3D" id="2.180.10.10">
    <property type="entry name" value="RHS repeat-associated core"/>
    <property type="match status" value="2"/>
</dbReference>
<keyword evidence="4" id="KW-1185">Reference proteome</keyword>
<dbReference type="SUPFAM" id="SSF51294">
    <property type="entry name" value="Hedgehog/intein (Hint) domain"/>
    <property type="match status" value="1"/>
</dbReference>
<protein>
    <recommendedName>
        <fullName evidence="2">Hint domain-containing protein</fullName>
    </recommendedName>
</protein>
<sequence length="2289" mass="247147">MDGSGRHAGMFVGRKWGRVRRRMLVLAAASVTLVLAGNLMQAPSVRAEDHHSLPTVHEREHPVAGHALSKVKPRRIDPLVKKGKAHPAVVWPKAGTATVSLPTAAHASRTGTDEPGQVRRAGQTVVQVGKPAAGHSATAGSVRVHVLGRTVAKHAKVDGVLLTVSRTDADTAGRVEVRVDYSGFAAAYGGDYAGRLRLTRLPACVLTTPTVPKCRKATDLRSRNDGSQQTVSAVVTAEPASGTSALQDMTVLALASSSSGAKGDYGATSLSPGSSWQTSIQTGSFSWSYPLRVPAVPGNVTPDLALGYSSGAVDGATSATNNQVSWLGQGFDMWPGYIERSYKSCSDDGAPEGPYGNKPVDRCWDYDNATLDWNGHSGQLIPDSDGTWRLKDDDGTRFEKATGGTNGDDDGEYWVATTPDGTRYYFGRNRLPGWSTDDPTTDSTWTEPVYGNDSGEPCHGDNFDSSWCQQAWRWNLDYVVDPHGNAMSYWYGKETNYYGRDLDPAKGTVYVRGGYLDRIEYGQRSDSLYSTKAPARVLFDNVERCIPDATFDCDPAQIGTHPDYWPDVPWDMNCTSGQDCTDGHGSATPTFWTRKRLDAVTTQLITSDGAGYQDVDSWSFGHTWGEADIDRSLLLTSIQHTGKAAGATAITLPKVTFDYVQRASRIDSPTDDIPPFIKYRLSSVFDESGGELDVNYSEPDCAIGDLPDPATNTRRCYPVKWMPAGYTESKTDWFNKYVTTKVIQTDRTGKSPDQITEYHYQGGGAWHYDEPNGLVKEKDKSWSQWRGYAQVLVETGGTEGMKTQTDHFYLRGMDGDRQSATGGQKSVSVDDGEGDTFTDHDAYSGLQYKLVQHDGVGGAVLSKTVTKPWSHATASHTYSWGTLTAQLTGSSGAESWTALADGTWQHTQTDETHDTTTGAVTQTTDYGDTSTAADNRCTRIDYAQNTTAWMLTYPKRVETVAVACDATPSRPDDVLSDLRTYYDGHTLDAAPTTGEVTKTEKIASYTDSTPTYVSAGTDTYDAYGRQISSTDVAGRTETTSYTETHGLTTKIITTSPPAVAGDASTEQSITSTIDPTIGQATEQIDQNGKKTDLVYDALGRLLKVWLPNTRMGANSPNYEYSYRFAEGDIVAVGSRHITPAGGQTPWSYTLYDGWMRERQTQQVGADGGRLIADTFYNSTGKVSKTYDPYYSTGAPSTVLFGVDQVGNVETQHANTYDGAGRLTAERWLVGSSGTDTATEKWRTSYSYTGNSVSVTPPAGGTPTTTISNAHGQQTEIRTYLGADPTGTYQSTTYTYTAAGKLATVTDPSGSVLSHSYDLRGREIEQNDPDSGKTSYSYNDLDQLVSTTDARGKKIVYSYDGLDRKTAEHSGSATGDLIATWTYDTLAKGTLSSSTRYSNGDAYTTKVNAYDNLYQPLRQTITIPESEGALAGSYQFNTTYNLDSTVRSTGSPAAGDLPAEAIVYGYDDLARPITSKGLSTYVTATHYSPTNQLDQLVLSAGGKQVGETYSYEYGTRRLAEARVDVQDIPGVPRDAKYGYNDAGDITSIADVSKYGTDTQCFSYDHLRRLTQAWTQNTATCDATPSSDAVGGVAPYWHTYSYNTTGDRTQLVDHATGTGDTDSTTTYTYNPDSPQPHALQSTSTTSGALTESTSYTYDADGNTTSRTIGSNTQTLDWTIDGRLSTATSQSSGDSTNYVYDTDGNRLVQHTATDATLYLPGMELRLDYATSAVTGTRYYSFAGRQIAQRTASGVQLLATDAQNTAVESIDASGNITRRYYTPFGQPRGDGGGTWPGTHGFIAGVDDPATGLVHLGAREYDPDLGRFISPDPIVDVTDAQQANGYAYANDSPVSNTDPSGTRAAALHNGGYCGKKCRRTEVDPDWGNTTVGNTSITVQRNGDGSSTLGGTLDVPNTVDAEWLAWGINRRMQLWLYHHPNGVMTEADLLQMAIDTCATEMASKVMTCGNGPGSFMQGMHLRLNEIEFVNKHGSYASEDDIANFKATQRAGEAGAGVDGGGASGGADEGGRGRGGKSRGGDSRGGKSSAMAPRDGRGRSGACHSHSFPTGTKVVRADGSAVAIDKIKIGDRIRNAAPGAKHSQTHRVDRVIVTHHDRRLVELTVAAPHGLQTVSATPTHLFWDAGRDQWVPASHLKPGDLLQTTGGHKLRITATHTRTNTGVTYDLTIHNLHTYYVLVGIAPVLVHNSGCDEWAAEFKKQNGGEIKTFYGPGGKELPMGPYRPKGPGTPELDEPWFHHTVVVRDGKVYDQWHPKGIGIDEYKTRFDYAEDIDFGF</sequence>
<organism evidence="3 4">
    <name type="scientific">Actinocatenispora sera</name>
    <dbReference type="NCBI Taxonomy" id="390989"/>
    <lineage>
        <taxon>Bacteria</taxon>
        <taxon>Bacillati</taxon>
        <taxon>Actinomycetota</taxon>
        <taxon>Actinomycetes</taxon>
        <taxon>Micromonosporales</taxon>
        <taxon>Micromonosporaceae</taxon>
        <taxon>Actinocatenispora</taxon>
    </lineage>
</organism>
<evidence type="ECO:0000259" key="2">
    <source>
        <dbReference type="SMART" id="SM00306"/>
    </source>
</evidence>
<feature type="region of interest" description="Disordered" evidence="1">
    <location>
        <begin position="2006"/>
        <end position="2065"/>
    </location>
</feature>
<dbReference type="InterPro" id="IPR003587">
    <property type="entry name" value="Hint_dom_N"/>
</dbReference>
<dbReference type="InterPro" id="IPR050708">
    <property type="entry name" value="T6SS_VgrG/RHS"/>
</dbReference>
<accession>A0A810L9Q8</accession>